<feature type="transmembrane region" description="Helical" evidence="1">
    <location>
        <begin position="17"/>
        <end position="38"/>
    </location>
</feature>
<dbReference type="STRING" id="279824.SAMN03080617_01295"/>
<sequence length="54" mass="6220">MSKNLVLYSLFNAFKGLLIFSKTTFLTLSHTFGLLIFLGKVLRLKEILNFTIPR</sequence>
<gene>
    <name evidence="2" type="ORF">SAMN03080617_01295</name>
</gene>
<keyword evidence="1" id="KW-0472">Membrane</keyword>
<keyword evidence="1" id="KW-0812">Transmembrane</keyword>
<accession>A0A1G5WRW1</accession>
<name>A0A1G5WRW1_9BACT</name>
<keyword evidence="1" id="KW-1133">Transmembrane helix</keyword>
<dbReference type="EMBL" id="FMXE01000007">
    <property type="protein sequence ID" value="SDA60928.1"/>
    <property type="molecule type" value="Genomic_DNA"/>
</dbReference>
<evidence type="ECO:0000313" key="3">
    <source>
        <dbReference type="Proteomes" id="UP000198756"/>
    </source>
</evidence>
<proteinExistence type="predicted"/>
<dbReference type="Proteomes" id="UP000198756">
    <property type="component" value="Unassembled WGS sequence"/>
</dbReference>
<reference evidence="3" key="1">
    <citation type="submission" date="2016-10" db="EMBL/GenBank/DDBJ databases">
        <authorList>
            <person name="Varghese N."/>
            <person name="Submissions S."/>
        </authorList>
    </citation>
    <scope>NUCLEOTIDE SEQUENCE [LARGE SCALE GENOMIC DNA]</scope>
    <source>
        <strain evidence="3">DSM 22703</strain>
    </source>
</reference>
<evidence type="ECO:0000313" key="2">
    <source>
        <dbReference type="EMBL" id="SDA60928.1"/>
    </source>
</evidence>
<keyword evidence="3" id="KW-1185">Reference proteome</keyword>
<evidence type="ECO:0000256" key="1">
    <source>
        <dbReference type="SAM" id="Phobius"/>
    </source>
</evidence>
<protein>
    <submittedName>
        <fullName evidence="2">Uncharacterized protein</fullName>
    </submittedName>
</protein>
<organism evidence="2 3">
    <name type="scientific">Algoriphagus alkaliphilus</name>
    <dbReference type="NCBI Taxonomy" id="279824"/>
    <lineage>
        <taxon>Bacteria</taxon>
        <taxon>Pseudomonadati</taxon>
        <taxon>Bacteroidota</taxon>
        <taxon>Cytophagia</taxon>
        <taxon>Cytophagales</taxon>
        <taxon>Cyclobacteriaceae</taxon>
        <taxon>Algoriphagus</taxon>
    </lineage>
</organism>
<dbReference type="AlphaFoldDB" id="A0A1G5WRW1"/>